<evidence type="ECO:0000313" key="4">
    <source>
        <dbReference type="Proteomes" id="UP000186132"/>
    </source>
</evidence>
<gene>
    <name evidence="3" type="ORF">SAMN05443575_2763</name>
</gene>
<dbReference type="RefSeq" id="WP_073390855.1">
    <property type="nucleotide sequence ID" value="NZ_FQVU01000003.1"/>
</dbReference>
<evidence type="ECO:0000259" key="2">
    <source>
        <dbReference type="Pfam" id="PF13449"/>
    </source>
</evidence>
<evidence type="ECO:0000313" key="3">
    <source>
        <dbReference type="EMBL" id="SHG78300.1"/>
    </source>
</evidence>
<dbReference type="SUPFAM" id="SSF63829">
    <property type="entry name" value="Calcium-dependent phosphotriesterase"/>
    <property type="match status" value="1"/>
</dbReference>
<keyword evidence="4" id="KW-1185">Reference proteome</keyword>
<feature type="chain" id="PRO_5012454716" evidence="1">
    <location>
        <begin position="33"/>
        <end position="374"/>
    </location>
</feature>
<dbReference type="STRING" id="1206085.SAMN05443575_2763"/>
<sequence length="374" mass="39809">MRIRPRPTRPLAVAITAALTVAGLLPAVPATAATDRHHDHRSCPPAARALGYSDALDKLDVDGARVGGLSSLAYDRRRHAWAATVDNHADDPARIWFFRDLAHPRIVGAPLVLRSADGTPYTGVTADDEGLAVLPDGDYLVSSETEPSIRVFGRDGGQRATLPVPARFRVAPAGEATANATLEALTISPSGRRVVAAMEGALSGDLGADGDATAHRFLVYDADRHGRWSLTRQVAYRTEPGQRIPEVAAVDDDRLVVEEASYDPATGNAVSLFAVSGLRSARDVSRVANLSTVPRAALRKTLVADVVRCPPLGATAKQPQTNPLLDNYEGMAVTTPPRRGRTGVSLVSDDNFGATQVTRVLNLVVDLPRRGSRH</sequence>
<proteinExistence type="predicted"/>
<evidence type="ECO:0000256" key="1">
    <source>
        <dbReference type="SAM" id="SignalP"/>
    </source>
</evidence>
<dbReference type="Proteomes" id="UP000186132">
    <property type="component" value="Unassembled WGS sequence"/>
</dbReference>
<dbReference type="Pfam" id="PF13449">
    <property type="entry name" value="Phytase-like"/>
    <property type="match status" value="1"/>
</dbReference>
<dbReference type="AlphaFoldDB" id="A0A1M5MLP2"/>
<accession>A0A1M5MLP2</accession>
<name>A0A1M5MLP2_9ACTN</name>
<dbReference type="InterPro" id="IPR027372">
    <property type="entry name" value="Phytase-like_dom"/>
</dbReference>
<feature type="domain" description="Phytase-like" evidence="2">
    <location>
        <begin position="65"/>
        <end position="352"/>
    </location>
</feature>
<keyword evidence="1" id="KW-0732">Signal</keyword>
<reference evidence="3 4" key="1">
    <citation type="submission" date="2016-11" db="EMBL/GenBank/DDBJ databases">
        <authorList>
            <person name="Jaros S."/>
            <person name="Januszkiewicz K."/>
            <person name="Wedrychowicz H."/>
        </authorList>
    </citation>
    <scope>NUCLEOTIDE SEQUENCE [LARGE SCALE GENOMIC DNA]</scope>
    <source>
        <strain evidence="3 4">DSM 45627</strain>
    </source>
</reference>
<organism evidence="3 4">
    <name type="scientific">Jatrophihabitans endophyticus</name>
    <dbReference type="NCBI Taxonomy" id="1206085"/>
    <lineage>
        <taxon>Bacteria</taxon>
        <taxon>Bacillati</taxon>
        <taxon>Actinomycetota</taxon>
        <taxon>Actinomycetes</taxon>
        <taxon>Jatrophihabitantales</taxon>
        <taxon>Jatrophihabitantaceae</taxon>
        <taxon>Jatrophihabitans</taxon>
    </lineage>
</organism>
<feature type="signal peptide" evidence="1">
    <location>
        <begin position="1"/>
        <end position="32"/>
    </location>
</feature>
<dbReference type="EMBL" id="FQVU01000003">
    <property type="protein sequence ID" value="SHG78300.1"/>
    <property type="molecule type" value="Genomic_DNA"/>
</dbReference>
<dbReference type="OrthoDB" id="9758957at2"/>
<protein>
    <submittedName>
        <fullName evidence="3">Uncharacterized conserved protein</fullName>
    </submittedName>
</protein>